<dbReference type="SUPFAM" id="SSF47762">
    <property type="entry name" value="PAH2 domain"/>
    <property type="match status" value="1"/>
</dbReference>
<dbReference type="Gene3D" id="1.20.1160.11">
    <property type="entry name" value="Paired amphipathic helix"/>
    <property type="match status" value="1"/>
</dbReference>
<dbReference type="Pfam" id="PF08295">
    <property type="entry name" value="Sin3_corepress"/>
    <property type="match status" value="1"/>
</dbReference>
<keyword evidence="5" id="KW-1185">Reference proteome</keyword>
<dbReference type="Proteomes" id="UP000807159">
    <property type="component" value="Chromosome 17"/>
</dbReference>
<dbReference type="PANTHER" id="PTHR12346">
    <property type="entry name" value="SIN3B-RELATED"/>
    <property type="match status" value="1"/>
</dbReference>
<evidence type="ECO:0000313" key="5">
    <source>
        <dbReference type="Proteomes" id="UP000807159"/>
    </source>
</evidence>
<evidence type="ECO:0000256" key="2">
    <source>
        <dbReference type="ARBA" id="ARBA00023242"/>
    </source>
</evidence>
<dbReference type="PANTHER" id="PTHR12346:SF8">
    <property type="entry name" value="PAIRED AMPHIPATHIC HELIX PROTEIN SIN3-LIKE 2"/>
    <property type="match status" value="1"/>
</dbReference>
<accession>A0A8T2WW58</accession>
<protein>
    <recommendedName>
        <fullName evidence="3">Histone deacetylase interacting domain-containing protein</fullName>
    </recommendedName>
</protein>
<dbReference type="EMBL" id="JACEGQ020000017">
    <property type="protein sequence ID" value="KAH8484007.1"/>
    <property type="molecule type" value="Genomic_DNA"/>
</dbReference>
<reference evidence="4" key="1">
    <citation type="journal article" date="2021" name="J. Hered.">
        <title>Genome Assembly of Salicaceae Populus deltoides (Eastern Cottonwood) I-69 Based on Nanopore Sequencing and Hi-C Technologies.</title>
        <authorList>
            <person name="Bai S."/>
            <person name="Wu H."/>
            <person name="Zhang J."/>
            <person name="Pan Z."/>
            <person name="Zhao W."/>
            <person name="Li Z."/>
            <person name="Tong C."/>
        </authorList>
    </citation>
    <scope>NUCLEOTIDE SEQUENCE</scope>
    <source>
        <tissue evidence="4">Leaf</tissue>
    </source>
</reference>
<dbReference type="GO" id="GO:0000785">
    <property type="term" value="C:chromatin"/>
    <property type="evidence" value="ECO:0007669"/>
    <property type="project" value="TreeGrafter"/>
</dbReference>
<sequence>MCLDFYRESEIYLKEQGLRFQDQPEKLCSFYRVMKDIRDLRDEFSGRLKNVPDHVLARLKAILEGHCDLIRGFNIFLPPSHRFSVYDDDEDNGSEAAEVGEEEDKMEAAAALAERTKILPGFEGAHDFTKKLRMRGKKVWEDFAKILRNAKDISDLFRLASQSPDSRDKDVKNSGAELIKAGEERKKQHPEKIEVAQGNDKERNFVRGFAVKPGEHVVKKLLHDGFLLFENFRKKLTCEISCYTLLKMFFYYINGRIGKYEWKESIVAMIRKHPDLMDEFQRYVSVFENVQVSRSEVEEEDEVQRIETRGSQDRKMEKYPNKSIRLDLSRCKKCTPSYRYLPKDYRVPSKHNAMLPELKVLNDRILLVLSGSKYFSTRKSNESEKIMLECEDNRYEMDMLISWFSSAVEYAEELEKGIDDNEMEKGNRKIFLWCLERLYGDQGLEVLHILNVDPQHALPLLKVHLEQKLKELKEYKDELGRI</sequence>
<dbReference type="GO" id="GO:0000122">
    <property type="term" value="P:negative regulation of transcription by RNA polymerase II"/>
    <property type="evidence" value="ECO:0007669"/>
    <property type="project" value="TreeGrafter"/>
</dbReference>
<evidence type="ECO:0000259" key="3">
    <source>
        <dbReference type="SMART" id="SM00761"/>
    </source>
</evidence>
<dbReference type="AlphaFoldDB" id="A0A8T2WW58"/>
<dbReference type="InterPro" id="IPR039774">
    <property type="entry name" value="Sin3-like"/>
</dbReference>
<name>A0A8T2WW58_POPDE</name>
<dbReference type="SMART" id="SM00761">
    <property type="entry name" value="HDAC_interact"/>
    <property type="match status" value="1"/>
</dbReference>
<feature type="domain" description="Histone deacetylase interacting" evidence="3">
    <location>
        <begin position="330"/>
        <end position="428"/>
    </location>
</feature>
<organism evidence="4 5">
    <name type="scientific">Populus deltoides</name>
    <name type="common">Eastern poplar</name>
    <name type="synonym">Eastern cottonwood</name>
    <dbReference type="NCBI Taxonomy" id="3696"/>
    <lineage>
        <taxon>Eukaryota</taxon>
        <taxon>Viridiplantae</taxon>
        <taxon>Streptophyta</taxon>
        <taxon>Embryophyta</taxon>
        <taxon>Tracheophyta</taxon>
        <taxon>Spermatophyta</taxon>
        <taxon>Magnoliopsida</taxon>
        <taxon>eudicotyledons</taxon>
        <taxon>Gunneridae</taxon>
        <taxon>Pentapetalae</taxon>
        <taxon>rosids</taxon>
        <taxon>fabids</taxon>
        <taxon>Malpighiales</taxon>
        <taxon>Salicaceae</taxon>
        <taxon>Saliceae</taxon>
        <taxon>Populus</taxon>
    </lineage>
</organism>
<comment type="subcellular location">
    <subcellularLocation>
        <location evidence="1">Nucleus</location>
    </subcellularLocation>
</comment>
<evidence type="ECO:0000256" key="1">
    <source>
        <dbReference type="ARBA" id="ARBA00004123"/>
    </source>
</evidence>
<keyword evidence="2" id="KW-0539">Nucleus</keyword>
<evidence type="ECO:0000313" key="4">
    <source>
        <dbReference type="EMBL" id="KAH8484007.1"/>
    </source>
</evidence>
<proteinExistence type="predicted"/>
<dbReference type="InterPro" id="IPR036600">
    <property type="entry name" value="PAH_sf"/>
</dbReference>
<gene>
    <name evidence="4" type="ORF">H0E87_028429</name>
</gene>
<comment type="caution">
    <text evidence="4">The sequence shown here is derived from an EMBL/GenBank/DDBJ whole genome shotgun (WGS) entry which is preliminary data.</text>
</comment>
<dbReference type="GO" id="GO:0003714">
    <property type="term" value="F:transcription corepressor activity"/>
    <property type="evidence" value="ECO:0007669"/>
    <property type="project" value="InterPro"/>
</dbReference>
<dbReference type="InterPro" id="IPR013194">
    <property type="entry name" value="HDAC_interact_dom"/>
</dbReference>
<dbReference type="GO" id="GO:0000118">
    <property type="term" value="C:histone deacetylase complex"/>
    <property type="evidence" value="ECO:0007669"/>
    <property type="project" value="TreeGrafter"/>
</dbReference>